<protein>
    <submittedName>
        <fullName evidence="1">Uncharacterized protein</fullName>
    </submittedName>
</protein>
<dbReference type="AlphaFoldDB" id="A0A7Z2GNE6"/>
<dbReference type="Proteomes" id="UP000433577">
    <property type="component" value="Chromosome 3"/>
</dbReference>
<evidence type="ECO:0000313" key="2">
    <source>
        <dbReference type="Proteomes" id="UP000433577"/>
    </source>
</evidence>
<reference evidence="1 2" key="1">
    <citation type="submission" date="2019-12" db="EMBL/GenBank/DDBJ databases">
        <title>Paraburkholderia acidiphila 7Q-K02 sp. nov and Paraburkholderia acidisoli DHF22 sp. nov., two strains isolated from forest soil.</title>
        <authorList>
            <person name="Gao Z."/>
            <person name="Qiu L."/>
        </authorList>
    </citation>
    <scope>NUCLEOTIDE SEQUENCE [LARGE SCALE GENOMIC DNA]</scope>
    <source>
        <strain evidence="1 2">DHF22</strain>
    </source>
</reference>
<dbReference type="EMBL" id="CP046915">
    <property type="protein sequence ID" value="QGZ64594.1"/>
    <property type="molecule type" value="Genomic_DNA"/>
</dbReference>
<proteinExistence type="predicted"/>
<organism evidence="1 2">
    <name type="scientific">Paraburkholderia acidisoli</name>
    <dbReference type="NCBI Taxonomy" id="2571748"/>
    <lineage>
        <taxon>Bacteria</taxon>
        <taxon>Pseudomonadati</taxon>
        <taxon>Pseudomonadota</taxon>
        <taxon>Betaproteobacteria</taxon>
        <taxon>Burkholderiales</taxon>
        <taxon>Burkholderiaceae</taxon>
        <taxon>Paraburkholderia</taxon>
    </lineage>
</organism>
<gene>
    <name evidence="1" type="ORF">FAZ98_22390</name>
</gene>
<keyword evidence="2" id="KW-1185">Reference proteome</keyword>
<dbReference type="RefSeq" id="WP_158954184.1">
    <property type="nucleotide sequence ID" value="NZ_CP046915.1"/>
</dbReference>
<dbReference type="OrthoDB" id="8912106at2"/>
<evidence type="ECO:0000313" key="1">
    <source>
        <dbReference type="EMBL" id="QGZ64594.1"/>
    </source>
</evidence>
<accession>A0A7Z2GNE6</accession>
<sequence>MSKYFVAYGSWKLRFSQPTDEQDCALQLFDLPVQLRPEVHSILEDISSIIDTTTGFELLPSGKRIARTGAIVIGNLFCDLIPLAVVELADDDRFVIHHRLTRVDPWIVHMIRVGMPINGEGSLSRALETAYDRDHLLLNNWECFYIKGLPDIELEQKFEIDQNFPYFTLCREWWARVDGRKMDGIVPQLGDEIQYWSYDNHFCEIAENPRGDAGYVSVMQYCKRKNAWHDPLFTFKKKVFNEDALERWERNYENQWLDEGAEAALSKFFDYPLKPLPDWRRTRLDLACEIVETGNLFMVNFDDCRVHGHPDGTGRLQQCEIEYLKTRGQPNEASIYRDFERITQEVEKFMSEMGLTFRRSNYSKLTFLRDHVHAVDRQLADAGNHG</sequence>
<dbReference type="KEGG" id="pacs:FAZ98_22390"/>
<name>A0A7Z2GNE6_9BURK</name>